<reference evidence="1 2" key="1">
    <citation type="submission" date="2020-04" db="EMBL/GenBank/DDBJ databases">
        <title>MicrobeNet Type strains.</title>
        <authorList>
            <person name="Nicholson A.C."/>
        </authorList>
    </citation>
    <scope>NUCLEOTIDE SEQUENCE [LARGE SCALE GENOMIC DNA]</scope>
    <source>
        <strain evidence="1 2">DSM 22768</strain>
    </source>
</reference>
<sequence length="77" mass="8738">MNVDEKIIALVKPEYMERIPRLVRGHATKATCKLIAREFPEAYAEAQKEGDLSPEAKESLSLIVNDIFKARMAKHNL</sequence>
<comment type="caution">
    <text evidence="1">The sequence shown here is derived from an EMBL/GenBank/DDBJ whole genome shotgun (WGS) entry which is preliminary data.</text>
</comment>
<evidence type="ECO:0000313" key="1">
    <source>
        <dbReference type="EMBL" id="NMD49831.1"/>
    </source>
</evidence>
<evidence type="ECO:0000313" key="2">
    <source>
        <dbReference type="Proteomes" id="UP000532121"/>
    </source>
</evidence>
<organism evidence="1 2">
    <name type="scientific">Streptococcus ratti</name>
    <dbReference type="NCBI Taxonomy" id="1341"/>
    <lineage>
        <taxon>Bacteria</taxon>
        <taxon>Bacillati</taxon>
        <taxon>Bacillota</taxon>
        <taxon>Bacilli</taxon>
        <taxon>Lactobacillales</taxon>
        <taxon>Streptococcaceae</taxon>
        <taxon>Streptococcus</taxon>
    </lineage>
</organism>
<proteinExistence type="predicted"/>
<dbReference type="RefSeq" id="WP_193523951.1">
    <property type="nucleotide sequence ID" value="NZ_JABASA010000023.1"/>
</dbReference>
<dbReference type="AlphaFoldDB" id="A0A7X9LEQ5"/>
<protein>
    <submittedName>
        <fullName evidence="1">Uncharacterized protein</fullName>
    </submittedName>
</protein>
<accession>A0A7X9LEQ5</accession>
<dbReference type="EMBL" id="JABASA010000023">
    <property type="protein sequence ID" value="NMD49831.1"/>
    <property type="molecule type" value="Genomic_DNA"/>
</dbReference>
<gene>
    <name evidence="1" type="ORF">HHO37_09185</name>
</gene>
<name>A0A7X9LEQ5_STRRT</name>
<dbReference type="Proteomes" id="UP000532121">
    <property type="component" value="Unassembled WGS sequence"/>
</dbReference>